<accession>A0A1W6KBM3</accession>
<gene>
    <name evidence="2" type="primary">omp2b</name>
    <name evidence="2" type="ORF">MARSALSMR5_02736</name>
</gene>
<dbReference type="GeneID" id="77256671"/>
<dbReference type="Proteomes" id="UP000193100">
    <property type="component" value="Chromosome"/>
</dbReference>
<evidence type="ECO:0000256" key="1">
    <source>
        <dbReference type="SAM" id="SignalP"/>
    </source>
</evidence>
<proteinExistence type="predicted"/>
<dbReference type="RefSeq" id="WP_226909892.1">
    <property type="nucleotide sequence ID" value="NZ_CP020931.1"/>
</dbReference>
<feature type="signal peptide" evidence="1">
    <location>
        <begin position="1"/>
        <end position="28"/>
    </location>
</feature>
<dbReference type="SUPFAM" id="SSF56935">
    <property type="entry name" value="Porins"/>
    <property type="match status" value="1"/>
</dbReference>
<dbReference type="InterPro" id="IPR045748">
    <property type="entry name" value="DcaP"/>
</dbReference>
<keyword evidence="1" id="KW-0732">Signal</keyword>
<dbReference type="Pfam" id="PF19577">
    <property type="entry name" value="DcaP"/>
    <property type="match status" value="1"/>
</dbReference>
<reference evidence="2 3" key="1">
    <citation type="submission" date="2017-04" db="EMBL/GenBank/DDBJ databases">
        <title>Genome Sequence of Marinobacter salarius strain SMR5 Isolated from a culture of the Diatom Skeletonema marinoi.</title>
        <authorList>
            <person name="Topel M."/>
            <person name="Pinder M.I.M."/>
            <person name="Johansson O.N."/>
            <person name="Kourtchenko O."/>
            <person name="Godhe A."/>
            <person name="Clarke A.K."/>
        </authorList>
    </citation>
    <scope>NUCLEOTIDE SEQUENCE [LARGE SCALE GENOMIC DNA]</scope>
    <source>
        <strain evidence="2 3">SMR5</strain>
    </source>
</reference>
<evidence type="ECO:0000313" key="3">
    <source>
        <dbReference type="Proteomes" id="UP000193100"/>
    </source>
</evidence>
<dbReference type="EMBL" id="CP020931">
    <property type="protein sequence ID" value="ARM84787.1"/>
    <property type="molecule type" value="Genomic_DNA"/>
</dbReference>
<sequence>MQTNKLRLAMRATLALAVTGLLAPSVHAQSATELQTQINDLQRQLDDMAESKGSEGWMVPGTNTTVTIGGYVKLDMIYDFDQDMGDSLFVAGLDTANSDSDPSFRAHARQSRVRIKTTTPTEVGDVKTTVEGDFYGGGGNEIFSNSRGLRLRHAYGELNGLLAGQTWSNFMQFTAYPSTVDFDGPVGVSFIRQAQLRYTMPLGGGANFSVSAENPETTGFDGSRDNAPDLTAKYKWAGSAGGIEVAGLARSLQTDSAAATGDDNAFGYGVLIAGRLNLTDATTVMAGAIFGDGVGRYIYSSFSNNDSSASRTGIGEAYIDANGDLETIEAYGANVAISQQWTPKFSSGLSYGRVEGDQPADLFPNSFETLQSVHFSNFYKVADPVTLGLELSFADKELANGESADNTRLQLAAQFDF</sequence>
<organism evidence="2 3">
    <name type="scientific">Marinobacter salarius</name>
    <dbReference type="NCBI Taxonomy" id="1420917"/>
    <lineage>
        <taxon>Bacteria</taxon>
        <taxon>Pseudomonadati</taxon>
        <taxon>Pseudomonadota</taxon>
        <taxon>Gammaproteobacteria</taxon>
        <taxon>Pseudomonadales</taxon>
        <taxon>Marinobacteraceae</taxon>
        <taxon>Marinobacter</taxon>
    </lineage>
</organism>
<dbReference type="AlphaFoldDB" id="A0A1W6KBM3"/>
<feature type="chain" id="PRO_5012574430" evidence="1">
    <location>
        <begin position="29"/>
        <end position="417"/>
    </location>
</feature>
<evidence type="ECO:0000313" key="2">
    <source>
        <dbReference type="EMBL" id="ARM84787.1"/>
    </source>
</evidence>
<protein>
    <submittedName>
        <fullName evidence="2">Porin Omp2b</fullName>
    </submittedName>
</protein>
<name>A0A1W6KBM3_9GAMM</name>